<comment type="caution">
    <text evidence="1">The sequence shown here is derived from an EMBL/GenBank/DDBJ whole genome shotgun (WGS) entry which is preliminary data.</text>
</comment>
<dbReference type="AlphaFoldDB" id="A0A2S9YVD5"/>
<name>A0A2S9YVD5_9BACT</name>
<accession>A0A2S9YVD5</accession>
<organism evidence="1 2">
    <name type="scientific">Enhygromyxa salina</name>
    <dbReference type="NCBI Taxonomy" id="215803"/>
    <lineage>
        <taxon>Bacteria</taxon>
        <taxon>Pseudomonadati</taxon>
        <taxon>Myxococcota</taxon>
        <taxon>Polyangia</taxon>
        <taxon>Nannocystales</taxon>
        <taxon>Nannocystaceae</taxon>
        <taxon>Enhygromyxa</taxon>
    </lineage>
</organism>
<evidence type="ECO:0000313" key="1">
    <source>
        <dbReference type="EMBL" id="PRQ09071.1"/>
    </source>
</evidence>
<sequence length="552" mass="61196">MPGSQDKQEPLMLTDRPWSELETLPVDVRLSGAYRSMPSARDLVVSPERPLTLAPRRVILPSPLTHQSLPGADPKLINCGFLEPNAPPVNKLRQAPATAGDKKKISVGKSSFDNDRDSYFVPTRKIRAGHRTIQLHALVLGWNHAALMLDTPDGYVVHRIYCYATEGEGHKAFGLVDELVKLPSAGDPIVDDTRGTWRVVKPPALVLERLVTYGVSSCSFAALYSVPKPDIIAVSHMSGKPPIPVGLMMEPFLDEEDKLQLVVSHLPQSNELMKFDQDVIFSEELQCNTLLMSRGKVPTRDQGTRLFPQMGHADVGICFPDKGLPRIEGTLGVGGDYDYWTLLPLEISKRLRAAVFPAGLTKNVLFSVGDAIAKRPTSGIPRPELIDLFAEQGHTLPRLCTVSVTRANQAWSIAAGRRTYEVVLTNGSLVFSCASEPFDLGADVVQPLLDGAFGFQRIHKEMFKELSTQLARLTVTYKSKGYFESKSTMDDYLDAVISDYRYTKNEQRAFARLVGGLMVFTAREHPLAKDAARVMKKNRYNISIELKKIDRL</sequence>
<proteinExistence type="predicted"/>
<dbReference type="EMBL" id="PVNL01000030">
    <property type="protein sequence ID" value="PRQ09071.1"/>
    <property type="molecule type" value="Genomic_DNA"/>
</dbReference>
<protein>
    <submittedName>
        <fullName evidence="1">Uncharacterized protein</fullName>
    </submittedName>
</protein>
<gene>
    <name evidence="1" type="ORF">ENSA7_10610</name>
</gene>
<dbReference type="RefSeq" id="WP_106088113.1">
    <property type="nucleotide sequence ID" value="NZ_PVNL01000030.1"/>
</dbReference>
<dbReference type="Proteomes" id="UP000238823">
    <property type="component" value="Unassembled WGS sequence"/>
</dbReference>
<reference evidence="1 2" key="1">
    <citation type="submission" date="2018-03" db="EMBL/GenBank/DDBJ databases">
        <title>Draft Genome Sequences of the Obligatory Marine Myxobacteria Enhygromyxa salina SWB007.</title>
        <authorList>
            <person name="Poehlein A."/>
            <person name="Moghaddam J.A."/>
            <person name="Harms H."/>
            <person name="Alanjari M."/>
            <person name="Koenig G.M."/>
            <person name="Daniel R."/>
            <person name="Schaeberle T.F."/>
        </authorList>
    </citation>
    <scope>NUCLEOTIDE SEQUENCE [LARGE SCALE GENOMIC DNA]</scope>
    <source>
        <strain evidence="1 2">SWB007</strain>
    </source>
</reference>
<evidence type="ECO:0000313" key="2">
    <source>
        <dbReference type="Proteomes" id="UP000238823"/>
    </source>
</evidence>